<name>Q0UR78_PHANO</name>
<dbReference type="Gene3D" id="3.80.10.10">
    <property type="entry name" value="Ribonuclease Inhibitor"/>
    <property type="match status" value="1"/>
</dbReference>
<dbReference type="eggNOG" id="ENOG502SJ7Y">
    <property type="taxonomic scope" value="Eukaryota"/>
</dbReference>
<dbReference type="OMA" id="SKWCNIA"/>
<dbReference type="AlphaFoldDB" id="Q0UR78"/>
<dbReference type="InterPro" id="IPR001810">
    <property type="entry name" value="F-box_dom"/>
</dbReference>
<dbReference type="HOGENOM" id="CLU_370098_0_0_1"/>
<accession>Q0UR78</accession>
<dbReference type="InterPro" id="IPR032675">
    <property type="entry name" value="LRR_dom_sf"/>
</dbReference>
<evidence type="ECO:0000313" key="2">
    <source>
        <dbReference type="EMBL" id="EAT86800.1"/>
    </source>
</evidence>
<gene>
    <name evidence="2" type="ORF">SNOG_05736</name>
</gene>
<sequence>MFSGAEGLAGGDWSGGGDFSGGGGDLTGFEGSGDAAGAMDAQSMVEANNAQLEMAGIGQDNASMLLDPAGTECQMNMLVDFFPNVLRANIRIDWASPVLTALMASMKHRHLRAQRIATALHNTQQLAMYAKVSLWFQNRLKQRRAESAQLFLASLTCKERLKMARASLEKLPMEVLQSITNILDASHRRSVASFSLVNRRCRLAATCALFRTLSIRIENLESLAAAIEQWTATLQPSDSFRHVRTLKVRGDVYADWESHSRDQAPDKEVAVTPPFKYEDAWLPLVRFMEVLPSLKDMHFQCHGSLPSALLPVLSYKHRSCRLHLSNFSLDSLRVRLPKGCTSLIEPSAHDLAIVSLPNLRTIATDTVWDNIAPTDYTPNALAEMLAHYCPWVEDIDIISRRSESEPSAFDYVHFPGLKHAQEAKGKVNLSSLSVGGGWSELNSWDTHANLPALHTLRLKNADAGLLGYETSYGNYSSLKVLELGNCQGGGLDYLGNVVNIIPEFLESLVPLEEIAITGEIRKETLDAVMVHHGASLRRLALPAASLSVSQLSELNAKIPGLEHLHITLRRTGGDADEVALYDTLATFPHLQSLVVELDCSIDITGDLGDTNSFSYDDGFMRQTLVNRAIDATLAASIFRRMASGSAPLRSVELKVKNVADFNMLSDGASNAQEIGNAITHFTRKWMCGWDVRDDRQGKVAAEECDESKRGRLLDEEKNEVRRLGAAEGAFRQLWPETSGDWRDDWKSFPLQE</sequence>
<dbReference type="EMBL" id="CH445332">
    <property type="protein sequence ID" value="EAT86800.1"/>
    <property type="molecule type" value="Genomic_DNA"/>
</dbReference>
<dbReference type="SUPFAM" id="SSF52047">
    <property type="entry name" value="RNI-like"/>
    <property type="match status" value="1"/>
</dbReference>
<dbReference type="VEuPathDB" id="FungiDB:JI435_057360"/>
<dbReference type="GeneID" id="5973009"/>
<dbReference type="RefSeq" id="XP_001796132.1">
    <property type="nucleotide sequence ID" value="XM_001796080.1"/>
</dbReference>
<feature type="domain" description="F-box" evidence="1">
    <location>
        <begin position="165"/>
        <end position="213"/>
    </location>
</feature>
<proteinExistence type="predicted"/>
<organism evidence="2 3">
    <name type="scientific">Phaeosphaeria nodorum (strain SN15 / ATCC MYA-4574 / FGSC 10173)</name>
    <name type="common">Glume blotch fungus</name>
    <name type="synonym">Parastagonospora nodorum</name>
    <dbReference type="NCBI Taxonomy" id="321614"/>
    <lineage>
        <taxon>Eukaryota</taxon>
        <taxon>Fungi</taxon>
        <taxon>Dikarya</taxon>
        <taxon>Ascomycota</taxon>
        <taxon>Pezizomycotina</taxon>
        <taxon>Dothideomycetes</taxon>
        <taxon>Pleosporomycetidae</taxon>
        <taxon>Pleosporales</taxon>
        <taxon>Pleosporineae</taxon>
        <taxon>Phaeosphaeriaceae</taxon>
        <taxon>Parastagonospora</taxon>
    </lineage>
</organism>
<dbReference type="STRING" id="321614.Q0UR78"/>
<reference evidence="3" key="1">
    <citation type="journal article" date="2007" name="Plant Cell">
        <title>Dothideomycete-plant interactions illuminated by genome sequencing and EST analysis of the wheat pathogen Stagonospora nodorum.</title>
        <authorList>
            <person name="Hane J.K."/>
            <person name="Lowe R.G."/>
            <person name="Solomon P.S."/>
            <person name="Tan K.C."/>
            <person name="Schoch C.L."/>
            <person name="Spatafora J.W."/>
            <person name="Crous P.W."/>
            <person name="Kodira C."/>
            <person name="Birren B.W."/>
            <person name="Galagan J.E."/>
            <person name="Torriani S.F."/>
            <person name="McDonald B.A."/>
            <person name="Oliver R.P."/>
        </authorList>
    </citation>
    <scope>NUCLEOTIDE SEQUENCE [LARGE SCALE GENOMIC DNA]</scope>
    <source>
        <strain evidence="3">SN15 / ATCC MYA-4574 / FGSC 10173</strain>
    </source>
</reference>
<dbReference type="KEGG" id="pno:SNOG_05736"/>
<dbReference type="Proteomes" id="UP000001055">
    <property type="component" value="Unassembled WGS sequence"/>
</dbReference>
<protein>
    <recommendedName>
        <fullName evidence="1">F-box domain-containing protein</fullName>
    </recommendedName>
</protein>
<evidence type="ECO:0000313" key="3">
    <source>
        <dbReference type="Proteomes" id="UP000001055"/>
    </source>
</evidence>
<dbReference type="InParanoid" id="Q0UR78"/>
<dbReference type="PROSITE" id="PS50181">
    <property type="entry name" value="FBOX"/>
    <property type="match status" value="1"/>
</dbReference>
<evidence type="ECO:0000259" key="1">
    <source>
        <dbReference type="PROSITE" id="PS50181"/>
    </source>
</evidence>